<dbReference type="Proteomes" id="UP000294682">
    <property type="component" value="Unassembled WGS sequence"/>
</dbReference>
<dbReference type="GO" id="GO:0006487">
    <property type="term" value="P:protein N-linked glycosylation"/>
    <property type="evidence" value="ECO:0007669"/>
    <property type="project" value="TreeGrafter"/>
</dbReference>
<dbReference type="PROSITE" id="PS51464">
    <property type="entry name" value="SIS"/>
    <property type="match status" value="1"/>
</dbReference>
<dbReference type="GO" id="GO:0004360">
    <property type="term" value="F:glutamine-fructose-6-phosphate transaminase (isomerizing) activity"/>
    <property type="evidence" value="ECO:0007669"/>
    <property type="project" value="TreeGrafter"/>
</dbReference>
<comment type="caution">
    <text evidence="2">The sequence shown here is derived from an EMBL/GenBank/DDBJ whole genome shotgun (WGS) entry which is preliminary data.</text>
</comment>
<dbReference type="GO" id="GO:0006002">
    <property type="term" value="P:fructose 6-phosphate metabolic process"/>
    <property type="evidence" value="ECO:0007669"/>
    <property type="project" value="TreeGrafter"/>
</dbReference>
<accession>A0A9X8UK69</accession>
<dbReference type="RefSeq" id="WP_079699579.1">
    <property type="nucleotide sequence ID" value="NZ_JADNAH010000024.1"/>
</dbReference>
<dbReference type="GO" id="GO:0097367">
    <property type="term" value="F:carbohydrate derivative binding"/>
    <property type="evidence" value="ECO:0007669"/>
    <property type="project" value="InterPro"/>
</dbReference>
<dbReference type="CDD" id="cd05710">
    <property type="entry name" value="SIS_1"/>
    <property type="match status" value="1"/>
</dbReference>
<organism evidence="2 3">
    <name type="scientific">Harryflintia acetispora</name>
    <dbReference type="NCBI Taxonomy" id="1849041"/>
    <lineage>
        <taxon>Bacteria</taxon>
        <taxon>Bacillati</taxon>
        <taxon>Bacillota</taxon>
        <taxon>Clostridia</taxon>
        <taxon>Eubacteriales</taxon>
        <taxon>Oscillospiraceae</taxon>
        <taxon>Harryflintia</taxon>
    </lineage>
</organism>
<dbReference type="GO" id="GO:0006047">
    <property type="term" value="P:UDP-N-acetylglucosamine metabolic process"/>
    <property type="evidence" value="ECO:0007669"/>
    <property type="project" value="TreeGrafter"/>
</dbReference>
<dbReference type="OrthoDB" id="9782098at2"/>
<dbReference type="PIRSF" id="PIRSF009290">
    <property type="entry name" value="FrlB"/>
    <property type="match status" value="1"/>
</dbReference>
<dbReference type="InterPro" id="IPR035488">
    <property type="entry name" value="FrlB_SIS"/>
</dbReference>
<dbReference type="CDD" id="cd05009">
    <property type="entry name" value="SIS_GlmS_GlmD_2"/>
    <property type="match status" value="1"/>
</dbReference>
<protein>
    <submittedName>
        <fullName evidence="2">Fructoselysine 6-phosphate deglycase</fullName>
    </submittedName>
</protein>
<dbReference type="AlphaFoldDB" id="A0A9X8UK69"/>
<proteinExistence type="predicted"/>
<gene>
    <name evidence="2" type="ORF">EDD78_1028</name>
</gene>
<keyword evidence="3" id="KW-1185">Reference proteome</keyword>
<dbReference type="Gene3D" id="3.40.50.12570">
    <property type="match status" value="1"/>
</dbReference>
<dbReference type="SUPFAM" id="SSF53697">
    <property type="entry name" value="SIS domain"/>
    <property type="match status" value="1"/>
</dbReference>
<name>A0A9X8UK69_9FIRM</name>
<dbReference type="InterPro" id="IPR046348">
    <property type="entry name" value="SIS_dom_sf"/>
</dbReference>
<dbReference type="InterPro" id="IPR001347">
    <property type="entry name" value="SIS_dom"/>
</dbReference>
<evidence type="ECO:0000313" key="3">
    <source>
        <dbReference type="Proteomes" id="UP000294682"/>
    </source>
</evidence>
<reference evidence="2 3" key="1">
    <citation type="submission" date="2019-03" db="EMBL/GenBank/DDBJ databases">
        <title>Genomic Encyclopedia of Type Strains, Phase IV (KMG-IV): sequencing the most valuable type-strain genomes for metagenomic binning, comparative biology and taxonomic classification.</title>
        <authorList>
            <person name="Goeker M."/>
        </authorList>
    </citation>
    <scope>NUCLEOTIDE SEQUENCE [LARGE SCALE GENOMIC DNA]</scope>
    <source>
        <strain evidence="2 3">DSM 100433</strain>
    </source>
</reference>
<dbReference type="Pfam" id="PF01380">
    <property type="entry name" value="SIS"/>
    <property type="match status" value="1"/>
</dbReference>
<dbReference type="InterPro" id="IPR035490">
    <property type="entry name" value="GlmS/FrlB_SIS"/>
</dbReference>
<evidence type="ECO:0000259" key="1">
    <source>
        <dbReference type="PROSITE" id="PS51464"/>
    </source>
</evidence>
<dbReference type="Gene3D" id="1.10.10.2240">
    <property type="match status" value="1"/>
</dbReference>
<dbReference type="PANTHER" id="PTHR10937:SF14">
    <property type="entry name" value="FRUCTOSELYSINE 6-PHOSPHATE DEGLYCASE"/>
    <property type="match status" value="1"/>
</dbReference>
<feature type="domain" description="SIS" evidence="1">
    <location>
        <begin position="12"/>
        <end position="150"/>
    </location>
</feature>
<sequence>MTQEHLNQVAAAVNAVKAKGKINHFYLIACGGSKAFFGPAQYIFDMETEIPATIYSSNEFVHRMPKALGKDSVVLTCSHSGNTPETVKACELAREKGATTIAFSHLVDSPLWKAGEFDVHYNTKDEADDSNGRDAMLYAVVFGILNAIQPNEKYERAIKCVDNLPKLFAANKEKYAARAQEFGEKYKRATILYTMASGANYDVAYSFAICLMMEMQWINSSAIHSGEYFHGPFEITDYDVPFIIIKGLDECRPLDERAHAFCKKFSKEITLIDAEEFDMDGVCDDLKGYFCPLVAGVVLRDYADTLADHRGHPMSVRRYMWRMEY</sequence>
<dbReference type="Gene3D" id="3.40.50.10490">
    <property type="entry name" value="Glucose-6-phosphate isomerase like protein, domain 1"/>
    <property type="match status" value="1"/>
</dbReference>
<evidence type="ECO:0000313" key="2">
    <source>
        <dbReference type="EMBL" id="TCL44395.1"/>
    </source>
</evidence>
<dbReference type="InterPro" id="IPR024713">
    <property type="entry name" value="Fructosamine_deglycase_FrlB"/>
</dbReference>
<dbReference type="PANTHER" id="PTHR10937">
    <property type="entry name" value="GLUCOSAMINE--FRUCTOSE-6-PHOSPHATE AMINOTRANSFERASE, ISOMERIZING"/>
    <property type="match status" value="1"/>
</dbReference>
<dbReference type="EMBL" id="SLUK01000002">
    <property type="protein sequence ID" value="TCL44395.1"/>
    <property type="molecule type" value="Genomic_DNA"/>
</dbReference>